<feature type="coiled-coil region" evidence="1">
    <location>
        <begin position="390"/>
        <end position="424"/>
    </location>
</feature>
<sequence>MDKVYEKLDEAKAEIENLRAECKSKAELCENLKKAHNEQLIKSQEASLKIEKQSQELNEKAEEISVAKQICEELKCSSNEKESIIKHLSAANDKLRVDCDEKSLKWEKENRDLVLALDEANERITDQEQNIRAYREEIEGLKGCLSLSQKKCLEAEKRAKASKELRERDDMLLNLEEENRKLEDQLKWKKEQFAHLQEAHEKLRNQFRESKKEWGQERSTLLDEICSLQTRLDSQTRISEDLNKRLQMCNQALTHEESRRKYLEAQVSEFQTHFENAFAECQDANSLLECLTAQRDKEISALRHSLGTKEMDYKEMEYQAAKLEQENQELRISLRELQEAGIQESGASSSQAKLRNKLKSLEQMHRDSAAKLRVKEAELNSQMEKMAGDLNGCRSELENKDAAIEELRMELEGYQSLAMQLKLQNEEISVMLLVLKLGISEAQLRIANEKAAMDVQDKEREEKVSQLMKQLEMKNAALSANRAKEADLSSQMEKMAGDLNDCRLGLENKDAAIEELRMELEGCQSLAMQLKLQNEEISVMLLVLKLGISEAQSKLVNKRVEMDVHDKEREEKVSLLMKQLEMKNSALYAKRDKEAGLSSQIEKMAGDLKACQSDLENKDAAIDELSLELEGYQSLAMQLKLQNEEISVMFLVLKLGISEAQSKLANERVEMDVIDKEREEKVSLLMKQLEMKNSARYAKRDKEAGLSSQMEKMAGDLKACQSDLENKDAAIEELRMELEGHQSLAMQLKLQNEEISVMLLVLKLGISEAQSKLANERAKMDVHDKEREEKVSLLMKQLEMKNSAPSEAQLKLAKEKDELDVQAKEREDNISLLMQQLEMKNAALFRAQKDTVGEREKAESLSRRIESLDEQRLLMQKEVERYKEMLEESSRCQLCLKEQVLKMESSSKEKLGEVCDALERANTEYAEKICENNEIEFELQIWKSIAERLKCDLEENHAVRKELEASLLSQVDVGETFKQDKNSLIQMLEERDRRIDDLQQQIVFLDQKLSTRETEMSFEQEKVSFFQATRDKDKVLEQLEKEVAWLEQESLRREFEGAVLSQTVAERTFGHEKEKLILQLEVKNERLDDLMQQVKSLEQKFNSSLISFSSQLAKKQAEINLVREAWERLTAVEILAALEVEEKKLMIVELEDDISNMHQKLELQEKSFCHSRQQALEIEAELDAKQLEIKNLTTQMETRLRTSDALVNELKNEKRSLLEDVMKLLSDRENLLGFIAGLGDGISEFSTADSQLMSGLSRMVQSFDNNDSEMVLKEDEEELVQSVKENWNIHSSPATKKYEVISDGRPPFRERNN</sequence>
<reference evidence="2 3" key="1">
    <citation type="submission" date="2019-06" db="EMBL/GenBank/DDBJ databases">
        <title>A chromosomal-level reference genome of Carpinus fangiana (Coryloideae, Betulaceae).</title>
        <authorList>
            <person name="Yang X."/>
            <person name="Wang Z."/>
            <person name="Zhang L."/>
            <person name="Hao G."/>
            <person name="Liu J."/>
            <person name="Yang Y."/>
        </authorList>
    </citation>
    <scope>NUCLEOTIDE SEQUENCE [LARGE SCALE GENOMIC DNA]</scope>
    <source>
        <strain evidence="2">Cfa_2016G</strain>
        <tissue evidence="2">Leaf</tissue>
    </source>
</reference>
<dbReference type="Proteomes" id="UP000327013">
    <property type="component" value="Chromosome 2"/>
</dbReference>
<dbReference type="EMBL" id="CM017322">
    <property type="protein sequence ID" value="KAE8010514.1"/>
    <property type="molecule type" value="Genomic_DNA"/>
</dbReference>
<feature type="coiled-coil region" evidence="1">
    <location>
        <begin position="1073"/>
        <end position="1100"/>
    </location>
</feature>
<accession>A0A5N6QTX4</accession>
<feature type="coiled-coil region" evidence="1">
    <location>
        <begin position="110"/>
        <end position="213"/>
    </location>
</feature>
<feature type="coiled-coil region" evidence="1">
    <location>
        <begin position="858"/>
        <end position="888"/>
    </location>
</feature>
<feature type="coiled-coil region" evidence="1">
    <location>
        <begin position="306"/>
        <end position="343"/>
    </location>
</feature>
<protein>
    <submittedName>
        <fullName evidence="2">Uncharacterized protein</fullName>
    </submittedName>
</protein>
<feature type="coiled-coil region" evidence="1">
    <location>
        <begin position="981"/>
        <end position="1049"/>
    </location>
</feature>
<dbReference type="OrthoDB" id="685795at2759"/>
<organism evidence="2 3">
    <name type="scientific">Carpinus fangiana</name>
    <dbReference type="NCBI Taxonomy" id="176857"/>
    <lineage>
        <taxon>Eukaryota</taxon>
        <taxon>Viridiplantae</taxon>
        <taxon>Streptophyta</taxon>
        <taxon>Embryophyta</taxon>
        <taxon>Tracheophyta</taxon>
        <taxon>Spermatophyta</taxon>
        <taxon>Magnoliopsida</taxon>
        <taxon>eudicotyledons</taxon>
        <taxon>Gunneridae</taxon>
        <taxon>Pentapetalae</taxon>
        <taxon>rosids</taxon>
        <taxon>fabids</taxon>
        <taxon>Fagales</taxon>
        <taxon>Betulaceae</taxon>
        <taxon>Carpinus</taxon>
    </lineage>
</organism>
<proteinExistence type="predicted"/>
<dbReference type="PANTHER" id="PTHR45287">
    <property type="entry name" value="OS03G0691500 PROTEIN"/>
    <property type="match status" value="1"/>
</dbReference>
<evidence type="ECO:0000256" key="1">
    <source>
        <dbReference type="SAM" id="Coils"/>
    </source>
</evidence>
<feature type="coiled-coil region" evidence="1">
    <location>
        <begin position="717"/>
        <end position="786"/>
    </location>
</feature>
<feature type="coiled-coil region" evidence="1">
    <location>
        <begin position="506"/>
        <end position="533"/>
    </location>
</feature>
<feature type="coiled-coil region" evidence="1">
    <location>
        <begin position="608"/>
        <end position="677"/>
    </location>
</feature>
<feature type="coiled-coil region" evidence="1">
    <location>
        <begin position="1140"/>
        <end position="1227"/>
    </location>
</feature>
<keyword evidence="1" id="KW-0175">Coiled coil</keyword>
<evidence type="ECO:0000313" key="3">
    <source>
        <dbReference type="Proteomes" id="UP000327013"/>
    </source>
</evidence>
<name>A0A5N6QTX4_9ROSI</name>
<gene>
    <name evidence="2" type="ORF">FH972_006881</name>
</gene>
<dbReference type="InterPro" id="IPR040262">
    <property type="entry name" value="At4g38062-like"/>
</dbReference>
<keyword evidence="3" id="KW-1185">Reference proteome</keyword>
<feature type="coiled-coil region" evidence="1">
    <location>
        <begin position="1"/>
        <end position="70"/>
    </location>
</feature>
<dbReference type="PANTHER" id="PTHR45287:SF4">
    <property type="entry name" value="OS03G0691500 PROTEIN"/>
    <property type="match status" value="1"/>
</dbReference>
<evidence type="ECO:0000313" key="2">
    <source>
        <dbReference type="EMBL" id="KAE8010514.1"/>
    </source>
</evidence>